<dbReference type="CDD" id="cd01092">
    <property type="entry name" value="APP-like"/>
    <property type="match status" value="1"/>
</dbReference>
<sequence length="362" mass="40637">MREVEERKKRLRRVRLSLPKEGALLITCPENRRYLSGFSSEDVSLTESSGALLITRKEAFILTDPRYQEEAKACGPLFEPRIYRKGLVAELALLLPLLGVKTILIEPRYVSVALLQAMEKKLSVKIEMARPVIERMREVKDAEEVRAIRKALSIAEEILSEVAGYIKAGITERELSARIISMSHEIAHGPSFPPIVASGPNAAKPHAEPTDKSLKAGEPLIIDMGVKWQGYCSDITRTFFVEKITEKFKYIYKTVKEAKEAAEQKIKAGIKAQEPDEAARIVFRREALERLFWHSLGHGVGLAIHEAPTLSYRSRRKLKAGQVVTVEPGLYLPGWGGVRLEDMVVVTDDGFTRLNTLGFLEF</sequence>
<keyword evidence="2 5" id="KW-0479">Metal-binding</keyword>
<dbReference type="PANTHER" id="PTHR46112">
    <property type="entry name" value="AMINOPEPTIDASE"/>
    <property type="match status" value="1"/>
</dbReference>
<evidence type="ECO:0000256" key="1">
    <source>
        <dbReference type="ARBA" id="ARBA00022670"/>
    </source>
</evidence>
<dbReference type="GO" id="GO:0046872">
    <property type="term" value="F:metal ion binding"/>
    <property type="evidence" value="ECO:0007669"/>
    <property type="project" value="UniProtKB-KW"/>
</dbReference>
<name>A0A177E4I7_9BACT</name>
<keyword evidence="9" id="KW-1185">Reference proteome</keyword>
<protein>
    <recommendedName>
        <fullName evidence="10">Aminopeptidase P family protein</fullName>
    </recommendedName>
</protein>
<dbReference type="InterPro" id="IPR000994">
    <property type="entry name" value="Pept_M24"/>
</dbReference>
<dbReference type="Proteomes" id="UP000076964">
    <property type="component" value="Unassembled WGS sequence"/>
</dbReference>
<gene>
    <name evidence="8" type="ORF">TH606_10070</name>
</gene>
<dbReference type="InterPro" id="IPR029149">
    <property type="entry name" value="Creatin/AminoP/Spt16_N"/>
</dbReference>
<evidence type="ECO:0000256" key="5">
    <source>
        <dbReference type="RuleBase" id="RU000590"/>
    </source>
</evidence>
<dbReference type="InterPro" id="IPR001131">
    <property type="entry name" value="Peptidase_M24B_aminopep-P_CS"/>
</dbReference>
<dbReference type="EMBL" id="LSFI01000057">
    <property type="protein sequence ID" value="OAG26864.1"/>
    <property type="molecule type" value="Genomic_DNA"/>
</dbReference>
<dbReference type="OrthoDB" id="9806388at2"/>
<dbReference type="Pfam" id="PF01321">
    <property type="entry name" value="Creatinase_N"/>
    <property type="match status" value="1"/>
</dbReference>
<feature type="domain" description="Peptidase M24" evidence="6">
    <location>
        <begin position="147"/>
        <end position="348"/>
    </location>
</feature>
<reference evidence="8 9" key="1">
    <citation type="submission" date="2016-02" db="EMBL/GenBank/DDBJ databases">
        <title>Draft genome sequence of Thermodesulfatator sp. S606.</title>
        <authorList>
            <person name="Lai Q."/>
            <person name="Cao J."/>
            <person name="Dupont S."/>
            <person name="Shao Z."/>
            <person name="Jebbar M."/>
            <person name="Alain K."/>
        </authorList>
    </citation>
    <scope>NUCLEOTIDE SEQUENCE [LARGE SCALE GENOMIC DNA]</scope>
    <source>
        <strain evidence="8 9">S606</strain>
    </source>
</reference>
<evidence type="ECO:0000259" key="6">
    <source>
        <dbReference type="Pfam" id="PF00557"/>
    </source>
</evidence>
<keyword evidence="3" id="KW-0378">Hydrolase</keyword>
<dbReference type="GO" id="GO:0008237">
    <property type="term" value="F:metallopeptidase activity"/>
    <property type="evidence" value="ECO:0007669"/>
    <property type="project" value="UniProtKB-KW"/>
</dbReference>
<dbReference type="AlphaFoldDB" id="A0A177E4I7"/>
<feature type="domain" description="Creatinase N-terminal" evidence="7">
    <location>
        <begin position="23"/>
        <end position="139"/>
    </location>
</feature>
<dbReference type="InterPro" id="IPR036005">
    <property type="entry name" value="Creatinase/aminopeptidase-like"/>
</dbReference>
<keyword evidence="4" id="KW-0482">Metalloprotease</keyword>
<dbReference type="Gene3D" id="3.40.350.10">
    <property type="entry name" value="Creatinase/prolidase N-terminal domain"/>
    <property type="match status" value="1"/>
</dbReference>
<dbReference type="Gene3D" id="3.90.230.10">
    <property type="entry name" value="Creatinase/methionine aminopeptidase superfamily"/>
    <property type="match status" value="1"/>
</dbReference>
<dbReference type="InterPro" id="IPR000587">
    <property type="entry name" value="Creatinase_N"/>
</dbReference>
<evidence type="ECO:0000313" key="9">
    <source>
        <dbReference type="Proteomes" id="UP000076964"/>
    </source>
</evidence>
<dbReference type="SUPFAM" id="SSF55920">
    <property type="entry name" value="Creatinase/aminopeptidase"/>
    <property type="match status" value="1"/>
</dbReference>
<comment type="caution">
    <text evidence="8">The sequence shown here is derived from an EMBL/GenBank/DDBJ whole genome shotgun (WGS) entry which is preliminary data.</text>
</comment>
<evidence type="ECO:0000313" key="8">
    <source>
        <dbReference type="EMBL" id="OAG26864.1"/>
    </source>
</evidence>
<dbReference type="PROSITE" id="PS00491">
    <property type="entry name" value="PROLINE_PEPTIDASE"/>
    <property type="match status" value="1"/>
</dbReference>
<dbReference type="SUPFAM" id="SSF53092">
    <property type="entry name" value="Creatinase/prolidase N-terminal domain"/>
    <property type="match status" value="1"/>
</dbReference>
<comment type="similarity">
    <text evidence="5">Belongs to the peptidase M24B family.</text>
</comment>
<dbReference type="GO" id="GO:0006508">
    <property type="term" value="P:proteolysis"/>
    <property type="evidence" value="ECO:0007669"/>
    <property type="project" value="UniProtKB-KW"/>
</dbReference>
<evidence type="ECO:0000256" key="3">
    <source>
        <dbReference type="ARBA" id="ARBA00022801"/>
    </source>
</evidence>
<keyword evidence="1" id="KW-0645">Protease</keyword>
<evidence type="ECO:0008006" key="10">
    <source>
        <dbReference type="Google" id="ProtNLM"/>
    </source>
</evidence>
<evidence type="ECO:0000256" key="2">
    <source>
        <dbReference type="ARBA" id="ARBA00022723"/>
    </source>
</evidence>
<evidence type="ECO:0000256" key="4">
    <source>
        <dbReference type="ARBA" id="ARBA00023049"/>
    </source>
</evidence>
<evidence type="ECO:0000259" key="7">
    <source>
        <dbReference type="Pfam" id="PF01321"/>
    </source>
</evidence>
<accession>A0A177E4I7</accession>
<proteinExistence type="inferred from homology"/>
<dbReference type="STRING" id="1795632.TH606_10070"/>
<dbReference type="InterPro" id="IPR050659">
    <property type="entry name" value="Peptidase_M24B"/>
</dbReference>
<dbReference type="PANTHER" id="PTHR46112:SF8">
    <property type="entry name" value="CYTOPLASMIC PEPTIDASE PEPQ-RELATED"/>
    <property type="match status" value="1"/>
</dbReference>
<dbReference type="Pfam" id="PF00557">
    <property type="entry name" value="Peptidase_M24"/>
    <property type="match status" value="1"/>
</dbReference>
<organism evidence="8 9">
    <name type="scientific">Thermodesulfatator autotrophicus</name>
    <dbReference type="NCBI Taxonomy" id="1795632"/>
    <lineage>
        <taxon>Bacteria</taxon>
        <taxon>Pseudomonadati</taxon>
        <taxon>Thermodesulfobacteriota</taxon>
        <taxon>Thermodesulfobacteria</taxon>
        <taxon>Thermodesulfobacteriales</taxon>
        <taxon>Thermodesulfatatoraceae</taxon>
        <taxon>Thermodesulfatator</taxon>
    </lineage>
</organism>